<name>A0A3N4G6U4_9ACTN</name>
<feature type="domain" description="PIN" evidence="7">
    <location>
        <begin position="1"/>
        <end position="120"/>
    </location>
</feature>
<evidence type="ECO:0000256" key="4">
    <source>
        <dbReference type="ARBA" id="ARBA00022801"/>
    </source>
</evidence>
<dbReference type="GO" id="GO:0090729">
    <property type="term" value="F:toxin activity"/>
    <property type="evidence" value="ECO:0007669"/>
    <property type="project" value="UniProtKB-KW"/>
</dbReference>
<dbReference type="GO" id="GO:0000287">
    <property type="term" value="F:magnesium ion binding"/>
    <property type="evidence" value="ECO:0007669"/>
    <property type="project" value="UniProtKB-UniRule"/>
</dbReference>
<accession>A0A3N4G6U4</accession>
<organism evidence="8 9">
    <name type="scientific">Gordonia oryzae</name>
    <dbReference type="NCBI Taxonomy" id="2487349"/>
    <lineage>
        <taxon>Bacteria</taxon>
        <taxon>Bacillati</taxon>
        <taxon>Actinomycetota</taxon>
        <taxon>Actinomycetes</taxon>
        <taxon>Mycobacteriales</taxon>
        <taxon>Gordoniaceae</taxon>
        <taxon>Gordonia</taxon>
    </lineage>
</organism>
<feature type="binding site" evidence="6">
    <location>
        <position position="97"/>
    </location>
    <ligand>
        <name>Mg(2+)</name>
        <dbReference type="ChEBI" id="CHEBI:18420"/>
    </ligand>
</feature>
<evidence type="ECO:0000259" key="7">
    <source>
        <dbReference type="Pfam" id="PF01850"/>
    </source>
</evidence>
<dbReference type="RefSeq" id="WP_123931477.1">
    <property type="nucleotide sequence ID" value="NZ_JBPSDP010000011.1"/>
</dbReference>
<dbReference type="EMBL" id="RKMH01000011">
    <property type="protein sequence ID" value="RPA58503.1"/>
    <property type="molecule type" value="Genomic_DNA"/>
</dbReference>
<evidence type="ECO:0000256" key="6">
    <source>
        <dbReference type="HAMAP-Rule" id="MF_00265"/>
    </source>
</evidence>
<evidence type="ECO:0000256" key="3">
    <source>
        <dbReference type="ARBA" id="ARBA00022723"/>
    </source>
</evidence>
<comment type="function">
    <text evidence="6">Toxic component of a toxin-antitoxin (TA) system. An RNase.</text>
</comment>
<evidence type="ECO:0000313" key="8">
    <source>
        <dbReference type="EMBL" id="RPA58503.1"/>
    </source>
</evidence>
<evidence type="ECO:0000313" key="9">
    <source>
        <dbReference type="Proteomes" id="UP000267536"/>
    </source>
</evidence>
<dbReference type="InterPro" id="IPR029060">
    <property type="entry name" value="PIN-like_dom_sf"/>
</dbReference>
<dbReference type="Proteomes" id="UP000267536">
    <property type="component" value="Unassembled WGS sequence"/>
</dbReference>
<protein>
    <recommendedName>
        <fullName evidence="6">Ribonuclease VapC</fullName>
        <shortName evidence="6">RNase VapC</shortName>
        <ecNumber evidence="6">3.1.-.-</ecNumber>
    </recommendedName>
    <alternativeName>
        <fullName evidence="6">Toxin VapC</fullName>
    </alternativeName>
</protein>
<keyword evidence="9" id="KW-1185">Reference proteome</keyword>
<proteinExistence type="inferred from homology"/>
<sequence>MILDTSALLAYFDSAEPQHSAAAEIIESHPGPLVISPFVIAELDYLLLTRHGTRAEQVVLSELTSGAWELASMTRSRIVTATAIVERYSDIPIGVTDASNIVLADAYQTSLIATLDHRHFSILRLMDGSPPTIVP</sequence>
<comment type="similarity">
    <text evidence="6">Belongs to the PINc/VapC protein family.</text>
</comment>
<dbReference type="EC" id="3.1.-.-" evidence="6"/>
<comment type="cofactor">
    <cofactor evidence="6">
        <name>Mg(2+)</name>
        <dbReference type="ChEBI" id="CHEBI:18420"/>
    </cofactor>
</comment>
<keyword evidence="6" id="KW-0800">Toxin</keyword>
<comment type="caution">
    <text evidence="8">The sequence shown here is derived from an EMBL/GenBank/DDBJ whole genome shotgun (WGS) entry which is preliminary data.</text>
</comment>
<dbReference type="SUPFAM" id="SSF88723">
    <property type="entry name" value="PIN domain-like"/>
    <property type="match status" value="1"/>
</dbReference>
<dbReference type="InterPro" id="IPR022907">
    <property type="entry name" value="VapC_family"/>
</dbReference>
<keyword evidence="4 6" id="KW-0378">Hydrolase</keyword>
<keyword evidence="3 6" id="KW-0479">Metal-binding</keyword>
<gene>
    <name evidence="6" type="primary">vapC</name>
    <name evidence="8" type="ORF">EF294_15065</name>
</gene>
<evidence type="ECO:0000256" key="1">
    <source>
        <dbReference type="ARBA" id="ARBA00022649"/>
    </source>
</evidence>
<keyword evidence="1 6" id="KW-1277">Toxin-antitoxin system</keyword>
<feature type="binding site" evidence="6">
    <location>
        <position position="4"/>
    </location>
    <ligand>
        <name>Mg(2+)</name>
        <dbReference type="ChEBI" id="CHEBI:18420"/>
    </ligand>
</feature>
<reference evidence="8 9" key="1">
    <citation type="submission" date="2018-11" db="EMBL/GenBank/DDBJ databases">
        <title>Draft genome sequence of Gordonia sp. RS15-1S isolated from rice stems.</title>
        <authorList>
            <person name="Muangham S."/>
        </authorList>
    </citation>
    <scope>NUCLEOTIDE SEQUENCE [LARGE SCALE GENOMIC DNA]</scope>
    <source>
        <strain evidence="8 9">RS15-1S</strain>
    </source>
</reference>
<dbReference type="Gene3D" id="3.40.50.1010">
    <property type="entry name" value="5'-nuclease"/>
    <property type="match status" value="1"/>
</dbReference>
<evidence type="ECO:0000256" key="2">
    <source>
        <dbReference type="ARBA" id="ARBA00022722"/>
    </source>
</evidence>
<dbReference type="GO" id="GO:0004540">
    <property type="term" value="F:RNA nuclease activity"/>
    <property type="evidence" value="ECO:0007669"/>
    <property type="project" value="InterPro"/>
</dbReference>
<dbReference type="OrthoDB" id="32665at2"/>
<evidence type="ECO:0000256" key="5">
    <source>
        <dbReference type="ARBA" id="ARBA00022842"/>
    </source>
</evidence>
<keyword evidence="5 6" id="KW-0460">Magnesium</keyword>
<dbReference type="AlphaFoldDB" id="A0A3N4G6U4"/>
<dbReference type="GO" id="GO:0016787">
    <property type="term" value="F:hydrolase activity"/>
    <property type="evidence" value="ECO:0007669"/>
    <property type="project" value="UniProtKB-KW"/>
</dbReference>
<dbReference type="InterPro" id="IPR002716">
    <property type="entry name" value="PIN_dom"/>
</dbReference>
<dbReference type="Pfam" id="PF01850">
    <property type="entry name" value="PIN"/>
    <property type="match status" value="1"/>
</dbReference>
<keyword evidence="2 6" id="KW-0540">Nuclease</keyword>
<dbReference type="HAMAP" id="MF_00265">
    <property type="entry name" value="VapC_Nob1"/>
    <property type="match status" value="1"/>
</dbReference>